<dbReference type="RefSeq" id="WP_222981409.1">
    <property type="nucleotide sequence ID" value="NZ_JAINVZ010000027.1"/>
</dbReference>
<protein>
    <submittedName>
        <fullName evidence="2">Class I SAM-dependent methyltransferase</fullName>
    </submittedName>
</protein>
<gene>
    <name evidence="2" type="ORF">K7472_27875</name>
</gene>
<dbReference type="GO" id="GO:0008168">
    <property type="term" value="F:methyltransferase activity"/>
    <property type="evidence" value="ECO:0007669"/>
    <property type="project" value="UniProtKB-KW"/>
</dbReference>
<keyword evidence="2" id="KW-0808">Transferase</keyword>
<dbReference type="Proteomes" id="UP001198565">
    <property type="component" value="Unassembled WGS sequence"/>
</dbReference>
<dbReference type="PANTHER" id="PTHR43861">
    <property type="entry name" value="TRANS-ACONITATE 2-METHYLTRANSFERASE-RELATED"/>
    <property type="match status" value="1"/>
</dbReference>
<dbReference type="PANTHER" id="PTHR43861:SF1">
    <property type="entry name" value="TRANS-ACONITATE 2-METHYLTRANSFERASE"/>
    <property type="match status" value="1"/>
</dbReference>
<keyword evidence="3" id="KW-1185">Reference proteome</keyword>
<organism evidence="2 3">
    <name type="scientific">Streptantibioticus parmotrematis</name>
    <dbReference type="NCBI Taxonomy" id="2873249"/>
    <lineage>
        <taxon>Bacteria</taxon>
        <taxon>Bacillati</taxon>
        <taxon>Actinomycetota</taxon>
        <taxon>Actinomycetes</taxon>
        <taxon>Kitasatosporales</taxon>
        <taxon>Streptomycetaceae</taxon>
        <taxon>Streptantibioticus</taxon>
    </lineage>
</organism>
<sequence>MWDERVPLHVASDFYDLAAFRAGRDALRGFEVDEVGDVNGKSLLHLQCHLGTDTLSWAARGARVTGLDFSPQAVCAARELTKSLGWDESTARFVEADVYDAVPAVDGQRHDIVYTGLGALCWLPDVPRWAHTVARLLKPGGFLYLAEFHPVGTSLSERDPSRFAIDYFHREALVYEDEGTYAAKGAETHGNRSVEWQHPVSEVVTSLIEAGLRLEFLREWDFTLFEHTAGMVKCRDTSGRSGSGATAFRLPPGAPRVPLMYSLRASA</sequence>
<dbReference type="InterPro" id="IPR029063">
    <property type="entry name" value="SAM-dependent_MTases_sf"/>
</dbReference>
<feature type="domain" description="Methyltransferase type 11" evidence="1">
    <location>
        <begin position="45"/>
        <end position="145"/>
    </location>
</feature>
<dbReference type="Gene3D" id="3.40.50.150">
    <property type="entry name" value="Vaccinia Virus protein VP39"/>
    <property type="match status" value="1"/>
</dbReference>
<dbReference type="GO" id="GO:0032259">
    <property type="term" value="P:methylation"/>
    <property type="evidence" value="ECO:0007669"/>
    <property type="project" value="UniProtKB-KW"/>
</dbReference>
<keyword evidence="2" id="KW-0489">Methyltransferase</keyword>
<name>A0ABS7R0E1_9ACTN</name>
<evidence type="ECO:0000313" key="2">
    <source>
        <dbReference type="EMBL" id="MBY8888633.1"/>
    </source>
</evidence>
<proteinExistence type="predicted"/>
<evidence type="ECO:0000313" key="3">
    <source>
        <dbReference type="Proteomes" id="UP001198565"/>
    </source>
</evidence>
<dbReference type="SUPFAM" id="SSF53335">
    <property type="entry name" value="S-adenosyl-L-methionine-dependent methyltransferases"/>
    <property type="match status" value="1"/>
</dbReference>
<dbReference type="CDD" id="cd02440">
    <property type="entry name" value="AdoMet_MTases"/>
    <property type="match status" value="1"/>
</dbReference>
<dbReference type="EMBL" id="JAINVZ010000027">
    <property type="protein sequence ID" value="MBY8888633.1"/>
    <property type="molecule type" value="Genomic_DNA"/>
</dbReference>
<reference evidence="2 3" key="1">
    <citation type="submission" date="2021-08" db="EMBL/GenBank/DDBJ databases">
        <title>Streptomyces sp. PTM05 isolated from lichen.</title>
        <authorList>
            <person name="Somphong A."/>
            <person name="Phongsopitanun W."/>
            <person name="Tanasupawat S."/>
        </authorList>
    </citation>
    <scope>NUCLEOTIDE SEQUENCE [LARGE SCALE GENOMIC DNA]</scope>
    <source>
        <strain evidence="2 3">Ptm05</strain>
    </source>
</reference>
<dbReference type="InterPro" id="IPR013216">
    <property type="entry name" value="Methyltransf_11"/>
</dbReference>
<dbReference type="Pfam" id="PF08241">
    <property type="entry name" value="Methyltransf_11"/>
    <property type="match status" value="1"/>
</dbReference>
<comment type="caution">
    <text evidence="2">The sequence shown here is derived from an EMBL/GenBank/DDBJ whole genome shotgun (WGS) entry which is preliminary data.</text>
</comment>
<accession>A0ABS7R0E1</accession>
<evidence type="ECO:0000259" key="1">
    <source>
        <dbReference type="Pfam" id="PF08241"/>
    </source>
</evidence>